<comment type="caution">
    <text evidence="2">The sequence shown here is derived from an EMBL/GenBank/DDBJ whole genome shotgun (WGS) entry which is preliminary data.</text>
</comment>
<keyword evidence="3" id="KW-1185">Reference proteome</keyword>
<dbReference type="RefSeq" id="WP_082923278.1">
    <property type="nucleotide sequence ID" value="NZ_JMTM01000065.1"/>
</dbReference>
<protein>
    <recommendedName>
        <fullName evidence="1">Sugar 3,4-ketoisomerase QdtA cupin domain-containing protein</fullName>
    </recommendedName>
</protein>
<dbReference type="EMBL" id="JMTM01000065">
    <property type="protein sequence ID" value="OAZ03087.1"/>
    <property type="molecule type" value="Genomic_DNA"/>
</dbReference>
<dbReference type="SUPFAM" id="SSF51182">
    <property type="entry name" value="RmlC-like cupins"/>
    <property type="match status" value="1"/>
</dbReference>
<feature type="domain" description="Sugar 3,4-ketoisomerase QdtA cupin" evidence="1">
    <location>
        <begin position="15"/>
        <end position="126"/>
    </location>
</feature>
<evidence type="ECO:0000313" key="2">
    <source>
        <dbReference type="EMBL" id="OAZ03087.1"/>
    </source>
</evidence>
<dbReference type="PATRIC" id="fig|29536.5.peg.2433"/>
<accession>A0A199XNU5</accession>
<dbReference type="InterPro" id="IPR011051">
    <property type="entry name" value="RmlC_Cupin_sf"/>
</dbReference>
<sequence length="146" mass="17105">MSTKIAPILIKGNVHSDQRGQLFYNNDFNALGIKRIYYIQNTDTEFVRGWQGHKIEQRWFSVVQGAFKIVLVAIDNWDTPSTNLKQFEFYLDGQKMDVLHVPPGYVSSIQSQEKSSKLLVMSDYLLGEIQDEYRFELEYFNRIERG</sequence>
<proteinExistence type="predicted"/>
<dbReference type="InterPro" id="IPR008894">
    <property type="entry name" value="QdtA_cupin_dom"/>
</dbReference>
<evidence type="ECO:0000259" key="1">
    <source>
        <dbReference type="Pfam" id="PF05523"/>
    </source>
</evidence>
<dbReference type="Proteomes" id="UP000093807">
    <property type="component" value="Unassembled WGS sequence"/>
</dbReference>
<dbReference type="Pfam" id="PF05523">
    <property type="entry name" value="FdtA"/>
    <property type="match status" value="1"/>
</dbReference>
<reference evidence="2 3" key="1">
    <citation type="submission" date="2016-06" db="EMBL/GenBank/DDBJ databases">
        <title>Draft genome sequence of Flavobacterium succinicans strain DD5b.</title>
        <authorList>
            <person name="Poehlein A."/>
            <person name="Daniel R."/>
            <person name="Simeonova D.D."/>
        </authorList>
    </citation>
    <scope>NUCLEOTIDE SEQUENCE [LARGE SCALE GENOMIC DNA]</scope>
    <source>
        <strain evidence="2 3">DD5b</strain>
    </source>
</reference>
<dbReference type="InterPro" id="IPR014710">
    <property type="entry name" value="RmlC-like_jellyroll"/>
</dbReference>
<name>A0A199XNU5_9FLAO</name>
<evidence type="ECO:0000313" key="3">
    <source>
        <dbReference type="Proteomes" id="UP000093807"/>
    </source>
</evidence>
<dbReference type="Gene3D" id="2.60.120.10">
    <property type="entry name" value="Jelly Rolls"/>
    <property type="match status" value="1"/>
</dbReference>
<gene>
    <name evidence="2" type="ORF">FLB_23330</name>
</gene>
<dbReference type="AlphaFoldDB" id="A0A199XNU5"/>
<organism evidence="2 3">
    <name type="scientific">Flavobacterium succinicans</name>
    <dbReference type="NCBI Taxonomy" id="29536"/>
    <lineage>
        <taxon>Bacteria</taxon>
        <taxon>Pseudomonadati</taxon>
        <taxon>Bacteroidota</taxon>
        <taxon>Flavobacteriia</taxon>
        <taxon>Flavobacteriales</taxon>
        <taxon>Flavobacteriaceae</taxon>
        <taxon>Flavobacterium</taxon>
    </lineage>
</organism>